<accession>A0A103RNL9</accession>
<dbReference type="EMBL" id="LOXM01000073">
    <property type="protein sequence ID" value="KVG71125.1"/>
    <property type="molecule type" value="Genomic_DNA"/>
</dbReference>
<reference evidence="1 2" key="1">
    <citation type="submission" date="2015-11" db="EMBL/GenBank/DDBJ databases">
        <title>Expanding the genomic diversity of Burkholderia species for the development of highly accurate diagnostics.</title>
        <authorList>
            <person name="Sahl J."/>
            <person name="Keim P."/>
            <person name="Wagner D."/>
        </authorList>
    </citation>
    <scope>NUCLEOTIDE SEQUENCE [LARGE SCALE GENOMIC DNA]</scope>
    <source>
        <strain evidence="1 2">MSMB2036</strain>
    </source>
</reference>
<dbReference type="AlphaFoldDB" id="A0A103RNL9"/>
<sequence length="146" mass="15697">MESMHGVPTRIQSFNDHTGEIAPFKTVLVRTEESARTQAEAPSYSPRLDSDELQAPVGRVDEALESEPFVSRENVLVQPDDAAVLNVLQGEGGARLVARINGASQMEIAKIVHAINLDLTADGRGLLDATVNGHDVVLNLDRTGTN</sequence>
<gene>
    <name evidence="1" type="ORF">WJ33_21275</name>
</gene>
<evidence type="ECO:0000313" key="1">
    <source>
        <dbReference type="EMBL" id="KVG71125.1"/>
    </source>
</evidence>
<evidence type="ECO:0000313" key="2">
    <source>
        <dbReference type="Proteomes" id="UP000064029"/>
    </source>
</evidence>
<organism evidence="1 2">
    <name type="scientific">Burkholderia ubonensis</name>
    <dbReference type="NCBI Taxonomy" id="101571"/>
    <lineage>
        <taxon>Bacteria</taxon>
        <taxon>Pseudomonadati</taxon>
        <taxon>Pseudomonadota</taxon>
        <taxon>Betaproteobacteria</taxon>
        <taxon>Burkholderiales</taxon>
        <taxon>Burkholderiaceae</taxon>
        <taxon>Burkholderia</taxon>
        <taxon>Burkholderia cepacia complex</taxon>
    </lineage>
</organism>
<comment type="caution">
    <text evidence="1">The sequence shown here is derived from an EMBL/GenBank/DDBJ whole genome shotgun (WGS) entry which is preliminary data.</text>
</comment>
<name>A0A103RNL9_9BURK</name>
<protein>
    <submittedName>
        <fullName evidence="1">Uncharacterized protein</fullName>
    </submittedName>
</protein>
<dbReference type="Proteomes" id="UP000064029">
    <property type="component" value="Unassembled WGS sequence"/>
</dbReference>
<proteinExistence type="predicted"/>